<dbReference type="Pfam" id="PF15159">
    <property type="entry name" value="PIG-Y"/>
    <property type="match status" value="1"/>
</dbReference>
<evidence type="ECO:0000256" key="2">
    <source>
        <dbReference type="SAM" id="Phobius"/>
    </source>
</evidence>
<gene>
    <name evidence="3" type="ORF">QR685DRAFT_125000</name>
</gene>
<evidence type="ECO:0000313" key="3">
    <source>
        <dbReference type="EMBL" id="KAL0465746.1"/>
    </source>
</evidence>
<evidence type="ECO:0000313" key="4">
    <source>
        <dbReference type="Proteomes" id="UP001451303"/>
    </source>
</evidence>
<feature type="compositionally biased region" description="Polar residues" evidence="1">
    <location>
        <begin position="230"/>
        <end position="240"/>
    </location>
</feature>
<feature type="transmembrane region" description="Helical" evidence="2">
    <location>
        <begin position="381"/>
        <end position="409"/>
    </location>
</feature>
<keyword evidence="2" id="KW-0812">Transmembrane</keyword>
<dbReference type="PANTHER" id="PTHR39400">
    <property type="entry name" value="YALI0E29227P"/>
    <property type="match status" value="1"/>
</dbReference>
<feature type="compositionally biased region" description="Low complexity" evidence="1">
    <location>
        <begin position="273"/>
        <end position="283"/>
    </location>
</feature>
<feature type="compositionally biased region" description="Low complexity" evidence="1">
    <location>
        <begin position="66"/>
        <end position="75"/>
    </location>
</feature>
<feature type="compositionally biased region" description="Polar residues" evidence="1">
    <location>
        <begin position="85"/>
        <end position="100"/>
    </location>
</feature>
<evidence type="ECO:0000256" key="1">
    <source>
        <dbReference type="SAM" id="MobiDB-lite"/>
    </source>
</evidence>
<comment type="caution">
    <text evidence="3">The sequence shown here is derived from an EMBL/GenBank/DDBJ whole genome shotgun (WGS) entry which is preliminary data.</text>
</comment>
<feature type="compositionally biased region" description="Polar residues" evidence="1">
    <location>
        <begin position="355"/>
        <end position="364"/>
    </location>
</feature>
<feature type="region of interest" description="Disordered" evidence="1">
    <location>
        <begin position="230"/>
        <end position="283"/>
    </location>
</feature>
<feature type="compositionally biased region" description="Polar residues" evidence="1">
    <location>
        <begin position="321"/>
        <end position="332"/>
    </location>
</feature>
<keyword evidence="2" id="KW-0472">Membrane</keyword>
<dbReference type="InterPro" id="IPR029164">
    <property type="entry name" value="PIG-Y"/>
</dbReference>
<feature type="compositionally biased region" description="Low complexity" evidence="1">
    <location>
        <begin position="241"/>
        <end position="252"/>
    </location>
</feature>
<keyword evidence="2" id="KW-1133">Transmembrane helix</keyword>
<name>A0ABR3CZ84_NEUIN</name>
<dbReference type="EMBL" id="JAVLET010000015">
    <property type="protein sequence ID" value="KAL0465746.1"/>
    <property type="molecule type" value="Genomic_DNA"/>
</dbReference>
<sequence>MDQPISEPASPAAAPDVTPNRPPAVVRKRSNSGTGGLLSRFPFMRASSDQNRPRARRGTNEDDSKPSASPTSSPTTAPPIPSFRTIPSTSNTNVRNSSAGSSVHAPPPPLSHAALQQQIILQQKTRRRRGSLRKVALLGRGAQRERRESYPLSINTQFGVEGANGSNARTSGLGSNIITSSSDSIIKENSRNSGFGLGISGVMSQPGASMADSDSEGIYTAKGISSNITSPTMISNSTDDPTMTSPTISCTTTDDEDALHMASSRGPGVMPALSRSSTSSSISSLNLLHPERASVSSPGPDSYFSTMPSSTRLTRGPLNITPGNINGSSSAVAASDSIQGRRRSSAQQQRAKSPLSLTTPMPSQEAGSDFDYYDDYSDTEFWGWIILLCTWITFVIGMGSCSGVWSWAWDVGTTPYAPPEFEDDPTLPIVGYYPALFVLTWMMVWVWVSVSWVGMKYFRHARVGGD</sequence>
<keyword evidence="4" id="KW-1185">Reference proteome</keyword>
<feature type="region of interest" description="Disordered" evidence="1">
    <location>
        <begin position="1"/>
        <end position="110"/>
    </location>
</feature>
<feature type="region of interest" description="Disordered" evidence="1">
    <location>
        <begin position="313"/>
        <end position="364"/>
    </location>
</feature>
<protein>
    <recommendedName>
        <fullName evidence="5">PIG-P domain-containing protein</fullName>
    </recommendedName>
</protein>
<proteinExistence type="predicted"/>
<reference evidence="3 4" key="1">
    <citation type="submission" date="2023-09" db="EMBL/GenBank/DDBJ databases">
        <title>Multi-omics analysis of a traditional fermented food reveals byproduct-associated fungal strains for waste-to-food upcycling.</title>
        <authorList>
            <consortium name="Lawrence Berkeley National Laboratory"/>
            <person name="Rekdal V.M."/>
            <person name="Villalobos-Escobedo J.M."/>
            <person name="Rodriguez-Valeron N."/>
            <person name="Garcia M.O."/>
            <person name="Vasquez D.P."/>
            <person name="Damayanti I."/>
            <person name="Sorensen P.M."/>
            <person name="Baidoo E.E."/>
            <person name="De Carvalho A.C."/>
            <person name="Riley R."/>
            <person name="Lipzen A."/>
            <person name="He G."/>
            <person name="Yan M."/>
            <person name="Haridas S."/>
            <person name="Daum C."/>
            <person name="Yoshinaga Y."/>
            <person name="Ng V."/>
            <person name="Grigoriev I.V."/>
            <person name="Munk R."/>
            <person name="Nuraida L."/>
            <person name="Wijaya C.H."/>
            <person name="Morales P.-C."/>
            <person name="Keasling J.D."/>
        </authorList>
    </citation>
    <scope>NUCLEOTIDE SEQUENCE [LARGE SCALE GENOMIC DNA]</scope>
    <source>
        <strain evidence="3 4">FGSC 2613</strain>
    </source>
</reference>
<organism evidence="3 4">
    <name type="scientific">Neurospora intermedia</name>
    <dbReference type="NCBI Taxonomy" id="5142"/>
    <lineage>
        <taxon>Eukaryota</taxon>
        <taxon>Fungi</taxon>
        <taxon>Dikarya</taxon>
        <taxon>Ascomycota</taxon>
        <taxon>Pezizomycotina</taxon>
        <taxon>Sordariomycetes</taxon>
        <taxon>Sordariomycetidae</taxon>
        <taxon>Sordariales</taxon>
        <taxon>Sordariaceae</taxon>
        <taxon>Neurospora</taxon>
    </lineage>
</organism>
<feature type="transmembrane region" description="Helical" evidence="2">
    <location>
        <begin position="429"/>
        <end position="453"/>
    </location>
</feature>
<accession>A0ABR3CZ84</accession>
<evidence type="ECO:0008006" key="5">
    <source>
        <dbReference type="Google" id="ProtNLM"/>
    </source>
</evidence>
<feature type="compositionally biased region" description="Low complexity" evidence="1">
    <location>
        <begin position="1"/>
        <end position="15"/>
    </location>
</feature>
<dbReference type="PANTHER" id="PTHR39400:SF1">
    <property type="entry name" value="PIG-P DOMAIN-CONTAINING PROTEIN"/>
    <property type="match status" value="1"/>
</dbReference>
<dbReference type="Proteomes" id="UP001451303">
    <property type="component" value="Unassembled WGS sequence"/>
</dbReference>